<dbReference type="CDD" id="cd12797">
    <property type="entry name" value="M23_peptidase"/>
    <property type="match status" value="1"/>
</dbReference>
<gene>
    <name evidence="4" type="ORF">SDC9_20513</name>
</gene>
<dbReference type="PANTHER" id="PTHR21666:SF289">
    <property type="entry name" value="L-ALA--D-GLU ENDOPEPTIDASE"/>
    <property type="match status" value="1"/>
</dbReference>
<keyword evidence="2" id="KW-1133">Transmembrane helix</keyword>
<accession>A0A644U6Z3</accession>
<dbReference type="AlphaFoldDB" id="A0A644U6Z3"/>
<proteinExistence type="predicted"/>
<dbReference type="PANTHER" id="PTHR21666">
    <property type="entry name" value="PEPTIDASE-RELATED"/>
    <property type="match status" value="1"/>
</dbReference>
<dbReference type="Pfam" id="PF01551">
    <property type="entry name" value="Peptidase_M23"/>
    <property type="match status" value="1"/>
</dbReference>
<evidence type="ECO:0000259" key="3">
    <source>
        <dbReference type="Pfam" id="PF01551"/>
    </source>
</evidence>
<keyword evidence="2" id="KW-0812">Transmembrane</keyword>
<feature type="transmembrane region" description="Helical" evidence="2">
    <location>
        <begin position="47"/>
        <end position="69"/>
    </location>
</feature>
<evidence type="ECO:0000256" key="1">
    <source>
        <dbReference type="ARBA" id="ARBA00022729"/>
    </source>
</evidence>
<name>A0A644U6Z3_9ZZZZ</name>
<reference evidence="4" key="1">
    <citation type="submission" date="2019-08" db="EMBL/GenBank/DDBJ databases">
        <authorList>
            <person name="Kucharzyk K."/>
            <person name="Murdoch R.W."/>
            <person name="Higgins S."/>
            <person name="Loffler F."/>
        </authorList>
    </citation>
    <scope>NUCLEOTIDE SEQUENCE</scope>
</reference>
<dbReference type="InterPro" id="IPR050570">
    <property type="entry name" value="Cell_wall_metabolism_enzyme"/>
</dbReference>
<dbReference type="SUPFAM" id="SSF51261">
    <property type="entry name" value="Duplicated hybrid motif"/>
    <property type="match status" value="1"/>
</dbReference>
<dbReference type="Gene3D" id="2.70.70.10">
    <property type="entry name" value="Glucose Permease (Domain IIA)"/>
    <property type="match status" value="1"/>
</dbReference>
<dbReference type="InterPro" id="IPR016047">
    <property type="entry name" value="M23ase_b-sheet_dom"/>
</dbReference>
<feature type="domain" description="M23ase beta-sheet core" evidence="3">
    <location>
        <begin position="202"/>
        <end position="297"/>
    </location>
</feature>
<organism evidence="4">
    <name type="scientific">bioreactor metagenome</name>
    <dbReference type="NCBI Taxonomy" id="1076179"/>
    <lineage>
        <taxon>unclassified sequences</taxon>
        <taxon>metagenomes</taxon>
        <taxon>ecological metagenomes</taxon>
    </lineage>
</organism>
<protein>
    <recommendedName>
        <fullName evidence="3">M23ase beta-sheet core domain-containing protein</fullName>
    </recommendedName>
</protein>
<dbReference type="EMBL" id="VSSQ01000082">
    <property type="protein sequence ID" value="MPL74696.1"/>
    <property type="molecule type" value="Genomic_DNA"/>
</dbReference>
<dbReference type="GO" id="GO:0004222">
    <property type="term" value="F:metalloendopeptidase activity"/>
    <property type="evidence" value="ECO:0007669"/>
    <property type="project" value="TreeGrafter"/>
</dbReference>
<dbReference type="InterPro" id="IPR011055">
    <property type="entry name" value="Dup_hybrid_motif"/>
</dbReference>
<evidence type="ECO:0000256" key="2">
    <source>
        <dbReference type="SAM" id="Phobius"/>
    </source>
</evidence>
<keyword evidence="2" id="KW-0472">Membrane</keyword>
<evidence type="ECO:0000313" key="4">
    <source>
        <dbReference type="EMBL" id="MPL74696.1"/>
    </source>
</evidence>
<keyword evidence="1" id="KW-0732">Signal</keyword>
<sequence length="303" mass="34579">MASFRRTSDSNDERKVRWYHKLRDKYRLVILNEDTFEEKLSFKLSRLNVFVVTGTLAIILIFLTTYLIAFTPLREYIPGYSSANLQKDLYELQVRTDSIGEALKNRDLYISNLKSLLSGEVVPVPDQPAVQADSLVRSGYSRISNLRSKEDSMLRKEYEQENLYNLNVDSRSSQRQNTPVSKLNFYTPVKGIVTNRFDASRRHYGIDIATRQNEAVKAAYDGVVFFSEWTAETGNVIAIQHSGAVITVYKHNSVLLRKQGAYVRAGESIAIIGNTGEYSTGPHLHFELWINSSPVDPEKYLTF</sequence>
<comment type="caution">
    <text evidence="4">The sequence shown here is derived from an EMBL/GenBank/DDBJ whole genome shotgun (WGS) entry which is preliminary data.</text>
</comment>